<organism evidence="1 2">
    <name type="scientific">Linderina macrospora</name>
    <dbReference type="NCBI Taxonomy" id="4868"/>
    <lineage>
        <taxon>Eukaryota</taxon>
        <taxon>Fungi</taxon>
        <taxon>Fungi incertae sedis</taxon>
        <taxon>Zoopagomycota</taxon>
        <taxon>Kickxellomycotina</taxon>
        <taxon>Kickxellomycetes</taxon>
        <taxon>Kickxellales</taxon>
        <taxon>Kickxellaceae</taxon>
        <taxon>Linderina</taxon>
    </lineage>
</organism>
<sequence>ADQGLLNEQFSDWSAAAPYRRLPFLYNATANVYYTYEPAMQRFGHDVRVVHFIGVSKPWHWNRTPGGGLIADTQITERWRQLVMLWWHIHDEHVSGWRYWKGPFDKDLAMGKGYHHITEPLTPPPQTVAPQQLTGPGASEVPVQQQQHHDGSLSAQTEPEQQPGEVPDWDKDWSKSSIAITAITPTLRSST</sequence>
<comment type="caution">
    <text evidence="1">The sequence shown here is derived from an EMBL/GenBank/DDBJ whole genome shotgun (WGS) entry which is preliminary data.</text>
</comment>
<proteinExistence type="predicted"/>
<accession>A0ACC1IZS7</accession>
<dbReference type="EMBL" id="JANBPW010005679">
    <property type="protein sequence ID" value="KAJ1932111.1"/>
    <property type="molecule type" value="Genomic_DNA"/>
</dbReference>
<keyword evidence="1" id="KW-0808">Transferase</keyword>
<keyword evidence="1" id="KW-0328">Glycosyltransferase</keyword>
<dbReference type="EC" id="2.4.1.186" evidence="1"/>
<dbReference type="Proteomes" id="UP001150603">
    <property type="component" value="Unassembled WGS sequence"/>
</dbReference>
<gene>
    <name evidence="1" type="primary">GLG2_1</name>
    <name evidence="1" type="ORF">FBU59_006481</name>
</gene>
<evidence type="ECO:0000313" key="1">
    <source>
        <dbReference type="EMBL" id="KAJ1932111.1"/>
    </source>
</evidence>
<name>A0ACC1IZS7_9FUNG</name>
<protein>
    <submittedName>
        <fullName evidence="1">Glycogenin glucosyltransferase</fullName>
        <ecNumber evidence="1">2.4.1.186</ecNumber>
    </submittedName>
</protein>
<evidence type="ECO:0000313" key="2">
    <source>
        <dbReference type="Proteomes" id="UP001150603"/>
    </source>
</evidence>
<feature type="non-terminal residue" evidence="1">
    <location>
        <position position="191"/>
    </location>
</feature>
<feature type="non-terminal residue" evidence="1">
    <location>
        <position position="1"/>
    </location>
</feature>
<keyword evidence="2" id="KW-1185">Reference proteome</keyword>
<reference evidence="1" key="1">
    <citation type="submission" date="2022-07" db="EMBL/GenBank/DDBJ databases">
        <title>Phylogenomic reconstructions and comparative analyses of Kickxellomycotina fungi.</title>
        <authorList>
            <person name="Reynolds N.K."/>
            <person name="Stajich J.E."/>
            <person name="Barry K."/>
            <person name="Grigoriev I.V."/>
            <person name="Crous P."/>
            <person name="Smith M.E."/>
        </authorList>
    </citation>
    <scope>NUCLEOTIDE SEQUENCE</scope>
    <source>
        <strain evidence="1">NRRL 5244</strain>
    </source>
</reference>